<dbReference type="NCBIfam" id="NF004326">
    <property type="entry name" value="PRK05720.1"/>
    <property type="match status" value="1"/>
</dbReference>
<dbReference type="FunFam" id="1.20.120.420:FF:000003">
    <property type="entry name" value="Methylthioribose-1-phosphate isomerase"/>
    <property type="match status" value="1"/>
</dbReference>
<keyword evidence="2" id="KW-0486">Methionine biosynthesis</keyword>
<dbReference type="GO" id="GO:0003743">
    <property type="term" value="F:translation initiation factor activity"/>
    <property type="evidence" value="ECO:0007669"/>
    <property type="project" value="UniProtKB-KW"/>
</dbReference>
<dbReference type="HOGENOM" id="CLU_016218_1_2_2"/>
<dbReference type="GO" id="GO:0046523">
    <property type="term" value="F:S-methyl-5-thioribose-1-phosphate isomerase activity"/>
    <property type="evidence" value="ECO:0007669"/>
    <property type="project" value="UniProtKB-UniRule"/>
</dbReference>
<dbReference type="Gene3D" id="1.20.120.420">
    <property type="entry name" value="translation initiation factor eif-2b, domain 1"/>
    <property type="match status" value="1"/>
</dbReference>
<dbReference type="EC" id="5.3.1.23" evidence="2"/>
<feature type="binding site" evidence="2">
    <location>
        <position position="192"/>
    </location>
    <ligand>
        <name>substrate</name>
    </ligand>
</feature>
<comment type="function">
    <text evidence="2">Catalyzes the interconversion of methylthioribose-1-phosphate (MTR-1-P) into methylthioribulose-1-phosphate (MTRu-1-P).</text>
</comment>
<keyword evidence="3" id="KW-0396">Initiation factor</keyword>
<dbReference type="SUPFAM" id="SSF100950">
    <property type="entry name" value="NagB/RpiA/CoA transferase-like"/>
    <property type="match status" value="1"/>
</dbReference>
<dbReference type="InterPro" id="IPR005251">
    <property type="entry name" value="IF-M1Pi"/>
</dbReference>
<evidence type="ECO:0000256" key="1">
    <source>
        <dbReference type="ARBA" id="ARBA00023235"/>
    </source>
</evidence>
<dbReference type="NCBIfam" id="TIGR00524">
    <property type="entry name" value="eIF-2B_rel"/>
    <property type="match status" value="1"/>
</dbReference>
<dbReference type="HAMAP" id="MF_01678">
    <property type="entry name" value="Salvage_MtnA"/>
    <property type="match status" value="1"/>
</dbReference>
<dbReference type="GeneID" id="24797926"/>
<dbReference type="eggNOG" id="arCOG01123">
    <property type="taxonomic scope" value="Archaea"/>
</dbReference>
<organism evidence="3 4">
    <name type="scientific">Geoglobus acetivorans</name>
    <dbReference type="NCBI Taxonomy" id="565033"/>
    <lineage>
        <taxon>Archaea</taxon>
        <taxon>Methanobacteriati</taxon>
        <taxon>Methanobacteriota</taxon>
        <taxon>Archaeoglobi</taxon>
        <taxon>Archaeoglobales</taxon>
        <taxon>Archaeoglobaceae</taxon>
        <taxon>Geoglobus</taxon>
    </lineage>
</organism>
<comment type="similarity">
    <text evidence="2">Belongs to the EIF-2B alpha/beta/delta subunits family. MtnA subfamily.</text>
</comment>
<gene>
    <name evidence="3" type="ORF">GACE_1346</name>
</gene>
<feature type="site" description="Transition state stabilizer" evidence="2">
    <location>
        <position position="153"/>
    </location>
</feature>
<keyword evidence="3" id="KW-0648">Protein biosynthesis</keyword>
<dbReference type="InterPro" id="IPR042529">
    <property type="entry name" value="IF_2B-like_C"/>
</dbReference>
<reference evidence="3 4" key="1">
    <citation type="journal article" date="2015" name="Appl. Environ. Microbiol.">
        <title>The Geoglobus acetivorans genome: Fe(III) reduction, acetate utilization, autotrophic growth, and degradation of aromatic compounds in a hyperthermophilic archaeon.</title>
        <authorList>
            <person name="Mardanov A.V."/>
            <person name="Slododkina G.B."/>
            <person name="Slobodkin A.I."/>
            <person name="Beletsky A.V."/>
            <person name="Gavrilov S.N."/>
            <person name="Kublanov I.V."/>
            <person name="Bonch-Osmolovskaya E.A."/>
            <person name="Skryabin K.G."/>
            <person name="Ravin N.V."/>
        </authorList>
    </citation>
    <scope>NUCLEOTIDE SEQUENCE [LARGE SCALE GENOMIC DNA]</scope>
    <source>
        <strain evidence="3 4">SBH6</strain>
    </source>
</reference>
<dbReference type="Pfam" id="PF01008">
    <property type="entry name" value="IF-2B"/>
    <property type="match status" value="1"/>
</dbReference>
<feature type="active site" description="Proton donor" evidence="2">
    <location>
        <position position="233"/>
    </location>
</feature>
<keyword evidence="1 2" id="KW-0413">Isomerase</keyword>
<evidence type="ECO:0000256" key="2">
    <source>
        <dbReference type="HAMAP-Rule" id="MF_01678"/>
    </source>
</evidence>
<feature type="binding site" evidence="2">
    <location>
        <begin position="44"/>
        <end position="46"/>
    </location>
    <ligand>
        <name>substrate</name>
    </ligand>
</feature>
<dbReference type="InterPro" id="IPR037171">
    <property type="entry name" value="NagB/RpiA_transferase-like"/>
</dbReference>
<feature type="binding site" evidence="2">
    <location>
        <position position="87"/>
    </location>
    <ligand>
        <name>substrate</name>
    </ligand>
</feature>
<name>A0A0A7GHG7_GEOAI</name>
<dbReference type="AlphaFoldDB" id="A0A0A7GHG7"/>
<dbReference type="Proteomes" id="UP000030624">
    <property type="component" value="Chromosome"/>
</dbReference>
<accession>A0A0A7GHG7</accession>
<dbReference type="KEGG" id="gac:GACE_1346"/>
<dbReference type="STRING" id="565033.GACE_1346"/>
<sequence length="344" mass="38260">MRTILWENNAIKLIDQRKLPDTFEVLECRNVVELGEAIKTLAVRGAPALEAAGGYGVALAAFERDFTSVEEVKEHIKKRAEYLASTRPTAVNLFVGIERVLKEALKGESVEEVRELALKEAERIADEDVERNKKMGRIGAELFEDGDSILTICNTGSLATVYWGTALGVIRSAVEEGKKIRVYACETRPLNQGSRLTTWELMQDGIDVTLITDSMAGIVMQKGMVNKVIAGADRIVRDAVFNKIGTYTLAVLAKHHGIPFYIAAPKTTFDWSKKADDVKIEERSRDEIIYCNVKCGKTLMAPQDVKVYNPAFDPTPLELVSAIITEYGIIRPPYDRNVPEILKL</sequence>
<dbReference type="FunFam" id="3.40.50.10470:FF:000006">
    <property type="entry name" value="Methylthioribose-1-phosphate isomerase"/>
    <property type="match status" value="1"/>
</dbReference>
<dbReference type="PANTHER" id="PTHR43475:SF1">
    <property type="entry name" value="METHYLTHIORIBOSE-1-PHOSPHATE ISOMERASE"/>
    <property type="match status" value="1"/>
</dbReference>
<evidence type="ECO:0000313" key="4">
    <source>
        <dbReference type="Proteomes" id="UP000030624"/>
    </source>
</evidence>
<proteinExistence type="inferred from homology"/>
<protein>
    <recommendedName>
        <fullName evidence="2">Putative methylthioribose-1-phosphate isomerase</fullName>
        <shortName evidence="2">M1Pi</shortName>
        <shortName evidence="2">MTR-1-P isomerase</shortName>
        <ecNumber evidence="2">5.3.1.23</ecNumber>
    </recommendedName>
    <alternativeName>
        <fullName evidence="2">MTNA-like protein</fullName>
        <shortName evidence="2">aMTNA</shortName>
    </alternativeName>
    <alternativeName>
        <fullName evidence="2">S-methyl-5-thioribose-1-phosphate isomerase</fullName>
    </alternativeName>
</protein>
<dbReference type="EMBL" id="CP009552">
    <property type="protein sequence ID" value="AIY90387.1"/>
    <property type="molecule type" value="Genomic_DNA"/>
</dbReference>
<evidence type="ECO:0000313" key="3">
    <source>
        <dbReference type="EMBL" id="AIY90387.1"/>
    </source>
</evidence>
<dbReference type="NCBIfam" id="NF004700">
    <property type="entry name" value="PRK06036.1"/>
    <property type="match status" value="1"/>
</dbReference>
<dbReference type="PANTHER" id="PTHR43475">
    <property type="entry name" value="METHYLTHIORIBOSE-1-PHOSPHATE ISOMERASE"/>
    <property type="match status" value="1"/>
</dbReference>
<feature type="binding site" evidence="2">
    <location>
        <begin position="242"/>
        <end position="243"/>
    </location>
    <ligand>
        <name>substrate</name>
    </ligand>
</feature>
<dbReference type="GO" id="GO:0019509">
    <property type="term" value="P:L-methionine salvage from methylthioadenosine"/>
    <property type="evidence" value="ECO:0007669"/>
    <property type="project" value="UniProtKB-UniRule"/>
</dbReference>
<dbReference type="RefSeq" id="WP_048092162.1">
    <property type="nucleotide sequence ID" value="NZ_CP009552.1"/>
</dbReference>
<dbReference type="Gene3D" id="3.40.50.10470">
    <property type="entry name" value="Translation initiation factor eif-2b, domain 2"/>
    <property type="match status" value="1"/>
</dbReference>
<dbReference type="InterPro" id="IPR011559">
    <property type="entry name" value="Initiation_fac_2B_a/b/d"/>
</dbReference>
<dbReference type="InterPro" id="IPR027363">
    <property type="entry name" value="M1Pi_N"/>
</dbReference>
<comment type="catalytic activity">
    <reaction evidence="2">
        <text>5-(methylsulfanyl)-alpha-D-ribose 1-phosphate = 5-(methylsulfanyl)-D-ribulose 1-phosphate</text>
        <dbReference type="Rhea" id="RHEA:19989"/>
        <dbReference type="ChEBI" id="CHEBI:58533"/>
        <dbReference type="ChEBI" id="CHEBI:58548"/>
        <dbReference type="EC" id="5.3.1.23"/>
    </reaction>
</comment>
<keyword evidence="2" id="KW-0028">Amino-acid biosynthesis</keyword>
<dbReference type="InterPro" id="IPR000649">
    <property type="entry name" value="IF-2B-related"/>
</dbReference>
<dbReference type="NCBIfam" id="TIGR00512">
    <property type="entry name" value="salvage_mtnA"/>
    <property type="match status" value="1"/>
</dbReference>